<dbReference type="SUPFAM" id="SSF55205">
    <property type="entry name" value="EPT/RTPC-like"/>
    <property type="match status" value="1"/>
</dbReference>
<dbReference type="Pfam" id="PF24621">
    <property type="entry name" value="DHQS_C"/>
    <property type="match status" value="1"/>
</dbReference>
<comment type="pathway">
    <text evidence="3">Metabolic intermediate biosynthesis; chorismate biosynthesis; chorismate from D-erythrose 4-phosphate and phosphoenolpyruvate: step 5/7.</text>
</comment>
<dbReference type="FunFam" id="3.65.10.10:FF:000007">
    <property type="entry name" value="Pentafunctional AROM polypeptide"/>
    <property type="match status" value="1"/>
</dbReference>
<dbReference type="GO" id="GO:0005524">
    <property type="term" value="F:ATP binding"/>
    <property type="evidence" value="ECO:0007669"/>
    <property type="project" value="UniProtKB-KW"/>
</dbReference>
<evidence type="ECO:0000259" key="20">
    <source>
        <dbReference type="Pfam" id="PF24621"/>
    </source>
</evidence>
<dbReference type="InterPro" id="IPR027417">
    <property type="entry name" value="P-loop_NTPase"/>
</dbReference>
<dbReference type="Pfam" id="PF00275">
    <property type="entry name" value="EPSP_synthase"/>
    <property type="match status" value="1"/>
</dbReference>
<evidence type="ECO:0000313" key="22">
    <source>
        <dbReference type="Proteomes" id="UP001212841"/>
    </source>
</evidence>
<reference evidence="21" key="1">
    <citation type="submission" date="2020-05" db="EMBL/GenBank/DDBJ databases">
        <title>Phylogenomic resolution of chytrid fungi.</title>
        <authorList>
            <person name="Stajich J.E."/>
            <person name="Amses K."/>
            <person name="Simmons R."/>
            <person name="Seto K."/>
            <person name="Myers J."/>
            <person name="Bonds A."/>
            <person name="Quandt C.A."/>
            <person name="Barry K."/>
            <person name="Liu P."/>
            <person name="Grigoriev I."/>
            <person name="Longcore J.E."/>
            <person name="James T.Y."/>
        </authorList>
    </citation>
    <scope>NUCLEOTIDE SEQUENCE</scope>
    <source>
        <strain evidence="21">JEL0318</strain>
    </source>
</reference>
<accession>A0AAD5WYM4</accession>
<dbReference type="GO" id="GO:0004765">
    <property type="term" value="F:shikimate kinase activity"/>
    <property type="evidence" value="ECO:0007669"/>
    <property type="project" value="UniProtKB-EC"/>
</dbReference>
<dbReference type="InterPro" id="IPR036968">
    <property type="entry name" value="Enolpyruvate_Tfrase_sf"/>
</dbReference>
<keyword evidence="22" id="KW-1185">Reference proteome</keyword>
<keyword evidence="5 18" id="KW-0028">Amino-acid biosynthesis</keyword>
<dbReference type="PROSITE" id="PS01128">
    <property type="entry name" value="SHIKIMATE_KINASE"/>
    <property type="match status" value="1"/>
</dbReference>
<dbReference type="AlphaFoldDB" id="A0AAD5WYM4"/>
<dbReference type="InterPro" id="IPR013785">
    <property type="entry name" value="Aldolase_TIM"/>
</dbReference>
<keyword evidence="13" id="KW-0560">Oxidoreductase</keyword>
<dbReference type="InterPro" id="IPR018508">
    <property type="entry name" value="3-dehydroquinate_DH_AS"/>
</dbReference>
<comment type="pathway">
    <text evidence="2 18">Metabolic intermediate biosynthesis; chorismate biosynthesis; chorismate from D-erythrose 4-phosphate and phosphoenolpyruvate: step 6/7.</text>
</comment>
<dbReference type="InterPro" id="IPR023193">
    <property type="entry name" value="EPSP_synthase_CS"/>
</dbReference>
<dbReference type="HAMAP" id="MF_00109">
    <property type="entry name" value="Shikimate_kinase"/>
    <property type="match status" value="1"/>
</dbReference>
<dbReference type="SUPFAM" id="SSF51569">
    <property type="entry name" value="Aldolase"/>
    <property type="match status" value="1"/>
</dbReference>
<evidence type="ECO:0000256" key="1">
    <source>
        <dbReference type="ARBA" id="ARBA00001947"/>
    </source>
</evidence>
<dbReference type="HAMAP" id="MF_00210">
    <property type="entry name" value="EPSP_synth"/>
    <property type="match status" value="1"/>
</dbReference>
<dbReference type="PROSITE" id="PS00104">
    <property type="entry name" value="EPSP_SYNTHASE_1"/>
    <property type="match status" value="1"/>
</dbReference>
<evidence type="ECO:0000256" key="3">
    <source>
        <dbReference type="ARBA" id="ARBA00004842"/>
    </source>
</evidence>
<dbReference type="Gene3D" id="3.65.10.10">
    <property type="entry name" value="Enolpyruvate transferase domain"/>
    <property type="match status" value="2"/>
</dbReference>
<dbReference type="Gene3D" id="3.40.50.300">
    <property type="entry name" value="P-loop containing nucleotide triphosphate hydrolases"/>
    <property type="match status" value="1"/>
</dbReference>
<dbReference type="InterPro" id="IPR001986">
    <property type="entry name" value="Enolpyruvate_Tfrase_dom"/>
</dbReference>
<dbReference type="EC" id="2.5.1.19" evidence="18"/>
<evidence type="ECO:0000256" key="17">
    <source>
        <dbReference type="ARBA" id="ARBA00048567"/>
    </source>
</evidence>
<comment type="catalytic activity">
    <reaction evidence="17">
        <text>shikimate + ATP = 3-phosphoshikimate + ADP + H(+)</text>
        <dbReference type="Rhea" id="RHEA:13121"/>
        <dbReference type="ChEBI" id="CHEBI:15378"/>
        <dbReference type="ChEBI" id="CHEBI:30616"/>
        <dbReference type="ChEBI" id="CHEBI:36208"/>
        <dbReference type="ChEBI" id="CHEBI:145989"/>
        <dbReference type="ChEBI" id="CHEBI:456216"/>
        <dbReference type="EC" id="2.7.1.71"/>
    </reaction>
</comment>
<keyword evidence="12" id="KW-0521">NADP</keyword>
<comment type="similarity">
    <text evidence="4 18">Belongs to the EPSP synthase family.</text>
</comment>
<dbReference type="SUPFAM" id="SSF52540">
    <property type="entry name" value="P-loop containing nucleoside triphosphate hydrolases"/>
    <property type="match status" value="1"/>
</dbReference>
<dbReference type="GO" id="GO:0009073">
    <property type="term" value="P:aromatic amino acid family biosynthetic process"/>
    <property type="evidence" value="ECO:0007669"/>
    <property type="project" value="UniProtKB-UniRule"/>
</dbReference>
<dbReference type="InterPro" id="IPR001381">
    <property type="entry name" value="DHquinase_I"/>
</dbReference>
<keyword evidence="6 18" id="KW-0808">Transferase</keyword>
<dbReference type="Gene3D" id="3.20.20.70">
    <property type="entry name" value="Aldolase class I"/>
    <property type="match status" value="1"/>
</dbReference>
<dbReference type="InterPro" id="IPR000623">
    <property type="entry name" value="Shikimate_kinase/TSH1"/>
</dbReference>
<keyword evidence="15" id="KW-0456">Lyase</keyword>
<feature type="domain" description="3-dehydroquinate synthase C-terminal" evidence="20">
    <location>
        <begin position="4"/>
        <end position="78"/>
    </location>
</feature>
<dbReference type="Gene3D" id="1.20.1090.10">
    <property type="entry name" value="Dehydroquinate synthase-like - alpha domain"/>
    <property type="match status" value="1"/>
</dbReference>
<evidence type="ECO:0000256" key="16">
    <source>
        <dbReference type="ARBA" id="ARBA00044633"/>
    </source>
</evidence>
<protein>
    <recommendedName>
        <fullName evidence="18">3-phosphoshikimate 1-carboxyvinyltransferase</fullName>
        <ecNumber evidence="18">2.5.1.19</ecNumber>
    </recommendedName>
</protein>
<dbReference type="PANTHER" id="PTHR21090">
    <property type="entry name" value="AROM/DEHYDROQUINATE SYNTHASE"/>
    <property type="match status" value="1"/>
</dbReference>
<dbReference type="PRINTS" id="PR01100">
    <property type="entry name" value="SHIKIMTKNASE"/>
</dbReference>
<dbReference type="InterPro" id="IPR056179">
    <property type="entry name" value="DHQS_C"/>
</dbReference>
<dbReference type="GO" id="GO:0046872">
    <property type="term" value="F:metal ion binding"/>
    <property type="evidence" value="ECO:0007669"/>
    <property type="project" value="UniProtKB-KW"/>
</dbReference>
<evidence type="ECO:0000256" key="14">
    <source>
        <dbReference type="ARBA" id="ARBA00023141"/>
    </source>
</evidence>
<dbReference type="GO" id="GO:0008652">
    <property type="term" value="P:amino acid biosynthetic process"/>
    <property type="evidence" value="ECO:0007669"/>
    <property type="project" value="UniProtKB-KW"/>
</dbReference>
<feature type="non-terminal residue" evidence="21">
    <location>
        <position position="1016"/>
    </location>
</feature>
<evidence type="ECO:0000256" key="6">
    <source>
        <dbReference type="ARBA" id="ARBA00022679"/>
    </source>
</evidence>
<organism evidence="21 22">
    <name type="scientific">Rhizophlyctis rosea</name>
    <dbReference type="NCBI Taxonomy" id="64517"/>
    <lineage>
        <taxon>Eukaryota</taxon>
        <taxon>Fungi</taxon>
        <taxon>Fungi incertae sedis</taxon>
        <taxon>Chytridiomycota</taxon>
        <taxon>Chytridiomycota incertae sedis</taxon>
        <taxon>Chytridiomycetes</taxon>
        <taxon>Rhizophlyctidales</taxon>
        <taxon>Rhizophlyctidaceae</taxon>
        <taxon>Rhizophlyctis</taxon>
    </lineage>
</organism>
<keyword evidence="8" id="KW-0547">Nucleotide-binding</keyword>
<keyword evidence="9" id="KW-0418">Kinase</keyword>
<evidence type="ECO:0000256" key="11">
    <source>
        <dbReference type="ARBA" id="ARBA00022840"/>
    </source>
</evidence>
<evidence type="ECO:0000256" key="18">
    <source>
        <dbReference type="RuleBase" id="RU004164"/>
    </source>
</evidence>
<dbReference type="GO" id="GO:0016491">
    <property type="term" value="F:oxidoreductase activity"/>
    <property type="evidence" value="ECO:0007669"/>
    <property type="project" value="UniProtKB-KW"/>
</dbReference>
<evidence type="ECO:0000259" key="19">
    <source>
        <dbReference type="Pfam" id="PF00275"/>
    </source>
</evidence>
<dbReference type="CDD" id="cd01556">
    <property type="entry name" value="EPSP_synthase"/>
    <property type="match status" value="1"/>
</dbReference>
<dbReference type="Proteomes" id="UP001212841">
    <property type="component" value="Unassembled WGS sequence"/>
</dbReference>
<comment type="caution">
    <text evidence="21">The sequence shown here is derived from an EMBL/GenBank/DDBJ whole genome shotgun (WGS) entry which is preliminary data.</text>
</comment>
<evidence type="ECO:0000256" key="8">
    <source>
        <dbReference type="ARBA" id="ARBA00022741"/>
    </source>
</evidence>
<dbReference type="CDD" id="cd00502">
    <property type="entry name" value="DHQase_I"/>
    <property type="match status" value="1"/>
</dbReference>
<dbReference type="PROSITE" id="PS01028">
    <property type="entry name" value="DEHYDROQUINASE_I"/>
    <property type="match status" value="1"/>
</dbReference>
<sequence length="1016" mass="110134">MSPEMLHGECISIGMVREAEIARHLGYLNEVAVGRLVRCLQAYGLPVSLDDKKVKQLAPHKHCPVDRLLDIMKVDKKNQGNQKRIVMLAGIGKTYEPKASDIADDVIRLILAPAQKVIAPKQKIDVKLNVPGSKSISNRALVMAALGEGTCRLHGLLHSDDVQFMLDALHKLVGITFQWENNGEILVLNGGGGKLRVPNSELYLGNAGTASRFLTSVCALIPQPGPGGKGTTLTGNPRMKQRPIGPLVTALRTNGVSVDYLENEGTFPLYITPNGSGLPGGNIKLSASVSSQYVSSILISAPYAAKPVTLDLSGEHVISQPYIDMTIAMMESFGINVKRIPGTNCYEIPTGVYKNPENYIVEADASSATYPLAYAAITGSRVTVTNIGSKSLQGDAQFAVKVIGAMGAKVEQTEISTTVIGPEVLKPIPSIDMETMTDAFLTASVLAAVANGGDGKNATQIYGIANQRVKECNRIAAMVEQLAKFGVEAIDQPDGIEVRGIDRSKLKSPEGGVYCYDDHRIAMSFSILGCAMPEGKEAVVTEKKCVEKTWPGWWDTLRNVLKADLEGVDIEAPEAKLHGKGGTKKEVAVEESAGSGEQVLDDGTVVLVGMRGAGKTHAGRTISKVLGRELVDMDEYLEKALQTTIPEFISTKGWEEFRKEETRFLSEVLEKHPKGAVVACGGGIVETESAREVLKGWWGQGKGYVVHVKRDISEVREYLKDDTTRPMYGQDMMDVWARRKDWYREVSSHEFVVLTSAGVGAPVTQESWAAVDRDLIRFVKTITTKKWGRSGLPGGVPAPPASSFFVSLTYPDVSEGLNDLEKITEGSDAVELRVDLLAGFTEEYVGKQVALLRRYTDLPIVYTVRTQSQCGKFDDAAHEQRLTLLEAGLRWGCEYVDIEVTGPLEKVGKLVKRKGSSFIIGSYHDATGTAVWEESGHGSSLIGNSDSTQVATRFRDKVVELTPYSDIIKVIGKANKLEDNFALHRFVNKTAPSLLTTPGSKSSKPIIAVNMSKIGQ</sequence>
<dbReference type="EMBL" id="JADGJD010001162">
    <property type="protein sequence ID" value="KAJ3046464.1"/>
    <property type="molecule type" value="Genomic_DNA"/>
</dbReference>
<dbReference type="InterPro" id="IPR006264">
    <property type="entry name" value="EPSP_synthase"/>
</dbReference>
<keyword evidence="11" id="KW-0067">ATP-binding</keyword>
<dbReference type="PROSITE" id="PS00885">
    <property type="entry name" value="EPSP_SYNTHASE_2"/>
    <property type="match status" value="1"/>
</dbReference>
<comment type="catalytic activity">
    <reaction evidence="16">
        <text>3-phosphoshikimate + phosphoenolpyruvate = 5-O-(1-carboxyvinyl)-3-phosphoshikimate + phosphate</text>
        <dbReference type="Rhea" id="RHEA:21256"/>
        <dbReference type="ChEBI" id="CHEBI:43474"/>
        <dbReference type="ChEBI" id="CHEBI:57701"/>
        <dbReference type="ChEBI" id="CHEBI:58702"/>
        <dbReference type="ChEBI" id="CHEBI:145989"/>
        <dbReference type="EC" id="2.5.1.19"/>
    </reaction>
    <physiologicalReaction direction="left-to-right" evidence="16">
        <dbReference type="Rhea" id="RHEA:21257"/>
    </physiologicalReaction>
</comment>
<comment type="cofactor">
    <cofactor evidence="1">
        <name>Zn(2+)</name>
        <dbReference type="ChEBI" id="CHEBI:29105"/>
    </cofactor>
</comment>
<evidence type="ECO:0000313" key="21">
    <source>
        <dbReference type="EMBL" id="KAJ3046464.1"/>
    </source>
</evidence>
<proteinExistence type="inferred from homology"/>
<evidence type="ECO:0000256" key="10">
    <source>
        <dbReference type="ARBA" id="ARBA00022833"/>
    </source>
</evidence>
<dbReference type="InterPro" id="IPR031322">
    <property type="entry name" value="Shikimate/glucono_kinase"/>
</dbReference>
<evidence type="ECO:0000256" key="13">
    <source>
        <dbReference type="ARBA" id="ARBA00023002"/>
    </source>
</evidence>
<dbReference type="PANTHER" id="PTHR21090:SF5">
    <property type="entry name" value="PENTAFUNCTIONAL AROM POLYPEPTIDE"/>
    <property type="match status" value="1"/>
</dbReference>
<keyword evidence="10" id="KW-0862">Zinc</keyword>
<dbReference type="SUPFAM" id="SSF56796">
    <property type="entry name" value="Dehydroquinate synthase-like"/>
    <property type="match status" value="1"/>
</dbReference>
<feature type="domain" description="Enolpyruvate transferase" evidence="19">
    <location>
        <begin position="120"/>
        <end position="557"/>
    </location>
</feature>
<dbReference type="FunFam" id="3.40.50.300:FF:001256">
    <property type="entry name" value="Pentafunctional AROM polypeptide"/>
    <property type="match status" value="1"/>
</dbReference>
<evidence type="ECO:0000256" key="15">
    <source>
        <dbReference type="ARBA" id="ARBA00023239"/>
    </source>
</evidence>
<dbReference type="Pfam" id="PF01487">
    <property type="entry name" value="DHquinase_I"/>
    <property type="match status" value="1"/>
</dbReference>
<evidence type="ECO:0000256" key="12">
    <source>
        <dbReference type="ARBA" id="ARBA00022857"/>
    </source>
</evidence>
<name>A0AAD5WYM4_9FUNG</name>
<dbReference type="InterPro" id="IPR023000">
    <property type="entry name" value="Shikimate_kinase_CS"/>
</dbReference>
<evidence type="ECO:0000256" key="4">
    <source>
        <dbReference type="ARBA" id="ARBA00009948"/>
    </source>
</evidence>
<dbReference type="GO" id="GO:0003866">
    <property type="term" value="F:3-phosphoshikimate 1-carboxyvinyltransferase activity"/>
    <property type="evidence" value="ECO:0007669"/>
    <property type="project" value="UniProtKB-UniRule"/>
</dbReference>
<dbReference type="GO" id="GO:0009423">
    <property type="term" value="P:chorismate biosynthetic process"/>
    <property type="evidence" value="ECO:0007669"/>
    <property type="project" value="UniProtKB-UniRule"/>
</dbReference>
<evidence type="ECO:0000256" key="2">
    <source>
        <dbReference type="ARBA" id="ARBA00004811"/>
    </source>
</evidence>
<dbReference type="GO" id="GO:0003855">
    <property type="term" value="F:3-dehydroquinate dehydratase activity"/>
    <property type="evidence" value="ECO:0007669"/>
    <property type="project" value="InterPro"/>
</dbReference>
<dbReference type="CDD" id="cd00464">
    <property type="entry name" value="SK"/>
    <property type="match status" value="1"/>
</dbReference>
<evidence type="ECO:0000256" key="5">
    <source>
        <dbReference type="ARBA" id="ARBA00022605"/>
    </source>
</evidence>
<dbReference type="Pfam" id="PF01202">
    <property type="entry name" value="SKI"/>
    <property type="match status" value="1"/>
</dbReference>
<gene>
    <name evidence="21" type="primary">ARO1_1</name>
    <name evidence="21" type="ORF">HK097_000837</name>
</gene>
<dbReference type="InterPro" id="IPR013792">
    <property type="entry name" value="RNA3'P_cycl/enolpyr_Trfase_a/b"/>
</dbReference>
<keyword evidence="7" id="KW-0479">Metal-binding</keyword>
<evidence type="ECO:0000256" key="7">
    <source>
        <dbReference type="ARBA" id="ARBA00022723"/>
    </source>
</evidence>
<dbReference type="NCBIfam" id="TIGR01356">
    <property type="entry name" value="aroA"/>
    <property type="match status" value="1"/>
</dbReference>
<evidence type="ECO:0000256" key="9">
    <source>
        <dbReference type="ARBA" id="ARBA00022777"/>
    </source>
</evidence>
<keyword evidence="14 18" id="KW-0057">Aromatic amino acid biosynthesis</keyword>